<keyword evidence="4" id="KW-1185">Reference proteome</keyword>
<dbReference type="AlphaFoldDB" id="A0AAV5SYI8"/>
<evidence type="ECO:0000256" key="1">
    <source>
        <dbReference type="ARBA" id="ARBA00008563"/>
    </source>
</evidence>
<dbReference type="Proteomes" id="UP001432027">
    <property type="component" value="Unassembled WGS sequence"/>
</dbReference>
<dbReference type="GO" id="GO:0003735">
    <property type="term" value="F:structural constituent of ribosome"/>
    <property type="evidence" value="ECO:0007669"/>
    <property type="project" value="TreeGrafter"/>
</dbReference>
<organism evidence="3 4">
    <name type="scientific">Pristionchus entomophagus</name>
    <dbReference type="NCBI Taxonomy" id="358040"/>
    <lineage>
        <taxon>Eukaryota</taxon>
        <taxon>Metazoa</taxon>
        <taxon>Ecdysozoa</taxon>
        <taxon>Nematoda</taxon>
        <taxon>Chromadorea</taxon>
        <taxon>Rhabditida</taxon>
        <taxon>Rhabditina</taxon>
        <taxon>Diplogasteromorpha</taxon>
        <taxon>Diplogasteroidea</taxon>
        <taxon>Neodiplogasteridae</taxon>
        <taxon>Pristionchus</taxon>
    </lineage>
</organism>
<name>A0AAV5SYI8_9BILA</name>
<feature type="non-terminal residue" evidence="3">
    <location>
        <position position="1"/>
    </location>
</feature>
<evidence type="ECO:0000313" key="4">
    <source>
        <dbReference type="Proteomes" id="UP001432027"/>
    </source>
</evidence>
<dbReference type="GO" id="GO:0005762">
    <property type="term" value="C:mitochondrial large ribosomal subunit"/>
    <property type="evidence" value="ECO:0007669"/>
    <property type="project" value="TreeGrafter"/>
</dbReference>
<protein>
    <recommendedName>
        <fullName evidence="2">Large ribosomal subunit protein bL21m</fullName>
    </recommendedName>
</protein>
<evidence type="ECO:0000313" key="3">
    <source>
        <dbReference type="EMBL" id="GMS87422.1"/>
    </source>
</evidence>
<dbReference type="InterPro" id="IPR028909">
    <property type="entry name" value="bL21-like"/>
</dbReference>
<dbReference type="PANTHER" id="PTHR21349">
    <property type="entry name" value="50S RIBOSOMAL PROTEIN L21"/>
    <property type="match status" value="1"/>
</dbReference>
<dbReference type="EMBL" id="BTSX01000003">
    <property type="protein sequence ID" value="GMS87422.1"/>
    <property type="molecule type" value="Genomic_DNA"/>
</dbReference>
<sequence>SMLASALVRPCSSSAAALQRGAAAAAGIAQRRTLATSENLTSKIAPQLADERRRLFAVVHVNDRQWKVTSGDLIQLEGASPLEHGDKIKLEKVLAVGSSDFSLFGRPLLPADQVTVEATVVERSHKSPELYYRHYNHHQTKITRWQTTETTLLRIDSVRASPSLLNGHSSEETREAAPV</sequence>
<proteinExistence type="inferred from homology"/>
<dbReference type="InterPro" id="IPR036164">
    <property type="entry name" value="bL21-like_sf"/>
</dbReference>
<evidence type="ECO:0000256" key="2">
    <source>
        <dbReference type="ARBA" id="ARBA00044129"/>
    </source>
</evidence>
<accession>A0AAV5SYI8</accession>
<comment type="caution">
    <text evidence="3">The sequence shown here is derived from an EMBL/GenBank/DDBJ whole genome shotgun (WGS) entry which is preliminary data.</text>
</comment>
<dbReference type="SUPFAM" id="SSF141091">
    <property type="entry name" value="L21p-like"/>
    <property type="match status" value="1"/>
</dbReference>
<reference evidence="3" key="1">
    <citation type="submission" date="2023-10" db="EMBL/GenBank/DDBJ databases">
        <title>Genome assembly of Pristionchus species.</title>
        <authorList>
            <person name="Yoshida K."/>
            <person name="Sommer R.J."/>
        </authorList>
    </citation>
    <scope>NUCLEOTIDE SEQUENCE</scope>
    <source>
        <strain evidence="3">RS0144</strain>
    </source>
</reference>
<gene>
    <name evidence="3" type="ORF">PENTCL1PPCAC_9597</name>
</gene>
<dbReference type="PANTHER" id="PTHR21349:SF0">
    <property type="entry name" value="LARGE RIBOSOMAL SUBUNIT PROTEIN BL21M"/>
    <property type="match status" value="1"/>
</dbReference>
<comment type="similarity">
    <text evidence="1">Belongs to the bacterial ribosomal protein bL21 family.</text>
</comment>
<dbReference type="Pfam" id="PF00829">
    <property type="entry name" value="Ribosomal_L21p"/>
    <property type="match status" value="1"/>
</dbReference>